<accession>A0A381YH20</accession>
<dbReference type="EMBL" id="UINC01018124">
    <property type="protein sequence ID" value="SVA75833.1"/>
    <property type="molecule type" value="Genomic_DNA"/>
</dbReference>
<reference evidence="1" key="1">
    <citation type="submission" date="2018-05" db="EMBL/GenBank/DDBJ databases">
        <authorList>
            <person name="Lanie J.A."/>
            <person name="Ng W.-L."/>
            <person name="Kazmierczak K.M."/>
            <person name="Andrzejewski T.M."/>
            <person name="Davidsen T.M."/>
            <person name="Wayne K.J."/>
            <person name="Tettelin H."/>
            <person name="Glass J.I."/>
            <person name="Rusch D."/>
            <person name="Podicherti R."/>
            <person name="Tsui H.-C.T."/>
            <person name="Winkler M.E."/>
        </authorList>
    </citation>
    <scope>NUCLEOTIDE SEQUENCE</scope>
</reference>
<evidence type="ECO:0000313" key="1">
    <source>
        <dbReference type="EMBL" id="SVA75833.1"/>
    </source>
</evidence>
<protein>
    <submittedName>
        <fullName evidence="1">Uncharacterized protein</fullName>
    </submittedName>
</protein>
<organism evidence="1">
    <name type="scientific">marine metagenome</name>
    <dbReference type="NCBI Taxonomy" id="408172"/>
    <lineage>
        <taxon>unclassified sequences</taxon>
        <taxon>metagenomes</taxon>
        <taxon>ecological metagenomes</taxon>
    </lineage>
</organism>
<dbReference type="AlphaFoldDB" id="A0A381YH20"/>
<gene>
    <name evidence="1" type="ORF">METZ01_LOCUS128687</name>
</gene>
<name>A0A381YH20_9ZZZZ</name>
<proteinExistence type="predicted"/>
<sequence>MTTIQTKRSSKDLWKIARNGFVKDHSWRCEFCPWTNNSQTHPLKCQYCRKTCKIQTFMQAVKKQVLIKEREKEIIDNKKLNRSETIKHLRNLTIETGHDTTMAQKWEAYYQEIESTPLADFCLLSPTGTGKSRKDARQNFPIFY</sequence>